<evidence type="ECO:0000313" key="8">
    <source>
        <dbReference type="Proteomes" id="UP001154282"/>
    </source>
</evidence>
<keyword evidence="3" id="KW-0732">Signal</keyword>
<dbReference type="PANTHER" id="PTHR13683:SF375">
    <property type="entry name" value="PEPTIDASE A1 DOMAIN-CONTAINING PROTEIN"/>
    <property type="match status" value="1"/>
</dbReference>
<dbReference type="InterPro" id="IPR033121">
    <property type="entry name" value="PEPTIDASE_A1"/>
</dbReference>
<dbReference type="Pfam" id="PF14541">
    <property type="entry name" value="TAXi_C"/>
    <property type="match status" value="1"/>
</dbReference>
<dbReference type="Gene3D" id="2.40.70.10">
    <property type="entry name" value="Acid Proteases"/>
    <property type="match status" value="1"/>
</dbReference>
<dbReference type="InterPro" id="IPR021109">
    <property type="entry name" value="Peptidase_aspartic_dom_sf"/>
</dbReference>
<dbReference type="GO" id="GO:0004190">
    <property type="term" value="F:aspartic-type endopeptidase activity"/>
    <property type="evidence" value="ECO:0007669"/>
    <property type="project" value="InterPro"/>
</dbReference>
<dbReference type="PANTHER" id="PTHR13683">
    <property type="entry name" value="ASPARTYL PROTEASES"/>
    <property type="match status" value="1"/>
</dbReference>
<keyword evidence="5" id="KW-1133">Transmembrane helix</keyword>
<dbReference type="PROSITE" id="PS51767">
    <property type="entry name" value="PEPTIDASE_A1"/>
    <property type="match status" value="1"/>
</dbReference>
<proteinExistence type="inferred from homology"/>
<dbReference type="Proteomes" id="UP001154282">
    <property type="component" value="Unassembled WGS sequence"/>
</dbReference>
<dbReference type="SUPFAM" id="SSF50630">
    <property type="entry name" value="Acid proteases"/>
    <property type="match status" value="1"/>
</dbReference>
<feature type="non-terminal residue" evidence="7">
    <location>
        <position position="1"/>
    </location>
</feature>
<dbReference type="GO" id="GO:0006508">
    <property type="term" value="P:proteolysis"/>
    <property type="evidence" value="ECO:0007669"/>
    <property type="project" value="UniProtKB-KW"/>
</dbReference>
<dbReference type="EMBL" id="CAMGYJ010000011">
    <property type="protein sequence ID" value="CAI0623500.1"/>
    <property type="molecule type" value="Genomic_DNA"/>
</dbReference>
<sequence>VTAVVSPSATPKISEGRQCYIVSSSVSQVFPVVSFNFANGASLVLKPADYLHQSVLDAGGMWCIGFMKKPGVTILGDLVLKDKIFVYDLFHQQIGWTNYNCLEAANVFVPKQRSSCCSSRDTLLMSLPLAITILILQISSVIGIKTM</sequence>
<comment type="similarity">
    <text evidence="1">Belongs to the peptidase A1 family.</text>
</comment>
<accession>A0AAV0RYD4</accession>
<evidence type="ECO:0000256" key="4">
    <source>
        <dbReference type="ARBA" id="ARBA00022801"/>
    </source>
</evidence>
<comment type="caution">
    <text evidence="7">The sequence shown here is derived from an EMBL/GenBank/DDBJ whole genome shotgun (WGS) entry which is preliminary data.</text>
</comment>
<evidence type="ECO:0000256" key="3">
    <source>
        <dbReference type="ARBA" id="ARBA00022729"/>
    </source>
</evidence>
<keyword evidence="5" id="KW-0812">Transmembrane</keyword>
<dbReference type="InterPro" id="IPR032799">
    <property type="entry name" value="TAXi_C"/>
</dbReference>
<keyword evidence="2" id="KW-0645">Protease</keyword>
<feature type="domain" description="Peptidase A1" evidence="6">
    <location>
        <begin position="1"/>
        <end position="97"/>
    </location>
</feature>
<keyword evidence="4" id="KW-0378">Hydrolase</keyword>
<evidence type="ECO:0000259" key="6">
    <source>
        <dbReference type="PROSITE" id="PS51767"/>
    </source>
</evidence>
<organism evidence="7 8">
    <name type="scientific">Linum tenue</name>
    <dbReference type="NCBI Taxonomy" id="586396"/>
    <lineage>
        <taxon>Eukaryota</taxon>
        <taxon>Viridiplantae</taxon>
        <taxon>Streptophyta</taxon>
        <taxon>Embryophyta</taxon>
        <taxon>Tracheophyta</taxon>
        <taxon>Spermatophyta</taxon>
        <taxon>Magnoliopsida</taxon>
        <taxon>eudicotyledons</taxon>
        <taxon>Gunneridae</taxon>
        <taxon>Pentapetalae</taxon>
        <taxon>rosids</taxon>
        <taxon>fabids</taxon>
        <taxon>Malpighiales</taxon>
        <taxon>Linaceae</taxon>
        <taxon>Linum</taxon>
    </lineage>
</organism>
<evidence type="ECO:0000256" key="1">
    <source>
        <dbReference type="ARBA" id="ARBA00007447"/>
    </source>
</evidence>
<protein>
    <recommendedName>
        <fullName evidence="6">Peptidase A1 domain-containing protein</fullName>
    </recommendedName>
</protein>
<dbReference type="AlphaFoldDB" id="A0AAV0RYD4"/>
<feature type="transmembrane region" description="Helical" evidence="5">
    <location>
        <begin position="123"/>
        <end position="144"/>
    </location>
</feature>
<name>A0AAV0RYD4_9ROSI</name>
<evidence type="ECO:0000256" key="2">
    <source>
        <dbReference type="ARBA" id="ARBA00022670"/>
    </source>
</evidence>
<evidence type="ECO:0000313" key="7">
    <source>
        <dbReference type="EMBL" id="CAI0623500.1"/>
    </source>
</evidence>
<keyword evidence="8" id="KW-1185">Reference proteome</keyword>
<dbReference type="InterPro" id="IPR001461">
    <property type="entry name" value="Aspartic_peptidase_A1"/>
</dbReference>
<gene>
    <name evidence="7" type="ORF">LITE_LOCUS50363</name>
</gene>
<evidence type="ECO:0000256" key="5">
    <source>
        <dbReference type="SAM" id="Phobius"/>
    </source>
</evidence>
<reference evidence="7" key="1">
    <citation type="submission" date="2022-08" db="EMBL/GenBank/DDBJ databases">
        <authorList>
            <person name="Gutierrez-Valencia J."/>
        </authorList>
    </citation>
    <scope>NUCLEOTIDE SEQUENCE</scope>
</reference>
<keyword evidence="5" id="KW-0472">Membrane</keyword>